<sequence length="179" mass="20009">MSESSSSAVEIDFFRLSRESSPKKLSHRRGTIESVANIQGVISKINPELLKTAIASANTSFVANKPVHIAATVAPMTVFFNGTISVFDVTPNQAESIMKLAEGANSVVKPEIQQQNQTIGGVLRNDLPMSRKRSLRRFLEKRKERSVFDNQILDSFKYARGYISIRVFTRKHILALKKD</sequence>
<feature type="non-terminal residue" evidence="4">
    <location>
        <position position="179"/>
    </location>
</feature>
<evidence type="ECO:0000259" key="3">
    <source>
        <dbReference type="PROSITE" id="PS51320"/>
    </source>
</evidence>
<evidence type="ECO:0000256" key="2">
    <source>
        <dbReference type="RuleBase" id="RU369065"/>
    </source>
</evidence>
<dbReference type="AlphaFoldDB" id="A0AAP0GHP6"/>
<dbReference type="GO" id="GO:0009611">
    <property type="term" value="P:response to wounding"/>
    <property type="evidence" value="ECO:0007669"/>
    <property type="project" value="UniProtKB-UniRule"/>
</dbReference>
<comment type="similarity">
    <text evidence="1 2">Belongs to the TIFY/JAZ family.</text>
</comment>
<dbReference type="Pfam" id="PF09425">
    <property type="entry name" value="Jas_motif"/>
    <property type="match status" value="1"/>
</dbReference>
<keyword evidence="5" id="KW-1185">Reference proteome</keyword>
<protein>
    <recommendedName>
        <fullName evidence="2">Protein TIFY</fullName>
    </recommendedName>
    <alternativeName>
        <fullName evidence="2">Jasmonate ZIM domain-containing protein</fullName>
    </alternativeName>
</protein>
<comment type="function">
    <text evidence="2">Repressor of jasmonate responses.</text>
</comment>
<dbReference type="InterPro" id="IPR018467">
    <property type="entry name" value="CCT_CS"/>
</dbReference>
<dbReference type="SMART" id="SM00979">
    <property type="entry name" value="TIFY"/>
    <property type="match status" value="1"/>
</dbReference>
<dbReference type="GO" id="GO:0005634">
    <property type="term" value="C:nucleus"/>
    <property type="evidence" value="ECO:0007669"/>
    <property type="project" value="UniProtKB-SubCell"/>
</dbReference>
<dbReference type="Pfam" id="PF06200">
    <property type="entry name" value="tify"/>
    <property type="match status" value="1"/>
</dbReference>
<evidence type="ECO:0000313" key="5">
    <source>
        <dbReference type="Proteomes" id="UP001408789"/>
    </source>
</evidence>
<dbReference type="PANTHER" id="PTHR33077">
    <property type="entry name" value="PROTEIN TIFY 4A-RELATED-RELATED"/>
    <property type="match status" value="1"/>
</dbReference>
<dbReference type="GO" id="GO:2000022">
    <property type="term" value="P:regulation of jasmonic acid mediated signaling pathway"/>
    <property type="evidence" value="ECO:0007669"/>
    <property type="project" value="UniProtKB-UniRule"/>
</dbReference>
<accession>A0AAP0GHP6</accession>
<dbReference type="Proteomes" id="UP001408789">
    <property type="component" value="Unassembled WGS sequence"/>
</dbReference>
<feature type="domain" description="Tify" evidence="3">
    <location>
        <begin position="69"/>
        <end position="103"/>
    </location>
</feature>
<comment type="subcellular location">
    <subcellularLocation>
        <location evidence="2">Nucleus</location>
    </subcellularLocation>
</comment>
<dbReference type="PROSITE" id="PS51320">
    <property type="entry name" value="TIFY"/>
    <property type="match status" value="1"/>
</dbReference>
<comment type="domain">
    <text evidence="2">The jas domain is required for interaction with COI1.</text>
</comment>
<dbReference type="InterPro" id="IPR040390">
    <property type="entry name" value="TIFY/JAZ"/>
</dbReference>
<organism evidence="4 5">
    <name type="scientific">Deinandra increscens subsp. villosa</name>
    <dbReference type="NCBI Taxonomy" id="3103831"/>
    <lineage>
        <taxon>Eukaryota</taxon>
        <taxon>Viridiplantae</taxon>
        <taxon>Streptophyta</taxon>
        <taxon>Embryophyta</taxon>
        <taxon>Tracheophyta</taxon>
        <taxon>Spermatophyta</taxon>
        <taxon>Magnoliopsida</taxon>
        <taxon>eudicotyledons</taxon>
        <taxon>Gunneridae</taxon>
        <taxon>Pentapetalae</taxon>
        <taxon>asterids</taxon>
        <taxon>campanulids</taxon>
        <taxon>Asterales</taxon>
        <taxon>Asteraceae</taxon>
        <taxon>Asteroideae</taxon>
        <taxon>Heliantheae alliance</taxon>
        <taxon>Madieae</taxon>
        <taxon>Madiinae</taxon>
        <taxon>Deinandra</taxon>
    </lineage>
</organism>
<proteinExistence type="inferred from homology"/>
<reference evidence="4 5" key="1">
    <citation type="submission" date="2024-04" db="EMBL/GenBank/DDBJ databases">
        <title>The reference genome of an endangered Asteraceae, Deinandra increscens subsp. villosa, native to the Central Coast of California.</title>
        <authorList>
            <person name="Guilliams M."/>
            <person name="Hasenstab-Lehman K."/>
            <person name="Meyer R."/>
            <person name="Mcevoy S."/>
        </authorList>
    </citation>
    <scope>NUCLEOTIDE SEQUENCE [LARGE SCALE GENOMIC DNA]</scope>
    <source>
        <tissue evidence="4">Leaf</tissue>
    </source>
</reference>
<name>A0AAP0GHP6_9ASTR</name>
<dbReference type="PANTHER" id="PTHR33077:SF5">
    <property type="entry name" value="PROTEIN TIFY 9"/>
    <property type="match status" value="1"/>
</dbReference>
<dbReference type="EMBL" id="JBCNJP010008873">
    <property type="protein sequence ID" value="KAK9049017.1"/>
    <property type="molecule type" value="Genomic_DNA"/>
</dbReference>
<dbReference type="GO" id="GO:0031347">
    <property type="term" value="P:regulation of defense response"/>
    <property type="evidence" value="ECO:0007669"/>
    <property type="project" value="UniProtKB-UniRule"/>
</dbReference>
<gene>
    <name evidence="4" type="ORF">SSX86_032014</name>
</gene>
<keyword evidence="2" id="KW-1184">Jasmonic acid signaling pathway</keyword>
<evidence type="ECO:0000313" key="4">
    <source>
        <dbReference type="EMBL" id="KAK9049017.1"/>
    </source>
</evidence>
<dbReference type="InterPro" id="IPR010399">
    <property type="entry name" value="Tify_dom"/>
</dbReference>
<comment type="caution">
    <text evidence="4">The sequence shown here is derived from an EMBL/GenBank/DDBJ whole genome shotgun (WGS) entry which is preliminary data.</text>
</comment>
<evidence type="ECO:0000256" key="1">
    <source>
        <dbReference type="ARBA" id="ARBA00008614"/>
    </source>
</evidence>
<keyword evidence="2" id="KW-0539">Nucleus</keyword>